<name>A0ABT9YPB2_9STRE</name>
<dbReference type="PANTHER" id="PTHR43280">
    <property type="entry name" value="ARAC-FAMILY TRANSCRIPTIONAL REGULATOR"/>
    <property type="match status" value="1"/>
</dbReference>
<accession>A0ABT9YPB2</accession>
<evidence type="ECO:0000256" key="3">
    <source>
        <dbReference type="ARBA" id="ARBA00023163"/>
    </source>
</evidence>
<evidence type="ECO:0000259" key="4">
    <source>
        <dbReference type="PROSITE" id="PS01124"/>
    </source>
</evidence>
<evidence type="ECO:0000313" key="6">
    <source>
        <dbReference type="Proteomes" id="UP001223079"/>
    </source>
</evidence>
<dbReference type="Gene3D" id="1.10.10.60">
    <property type="entry name" value="Homeodomain-like"/>
    <property type="match status" value="2"/>
</dbReference>
<sequence>MDFTYLDSLLSFYEIPFWVIDRGQEQVVFSKHSSPLVDFNLLKSCRQAFNQNLLPFIYVLESNLGYLYWSNGAYDFVGGPLLLTDYSGLFQHQLPDLLDIKQMSVAECRQCLTIISYFCNQSLYLLSDIEVLWAHNEEYYHVRNQEIDFYRFEKSENERRHDSISYETTYLKLIEEGDEKRLLDFFDNQSLDEKNIGKIAETSFKQMEYMAVSSITLACRAAIKGGLNPELSHDLSDLYLQKIAKCKSEKELIVMTGKAQFDFCKAVGSHKDSRSDNIFVEQCKDYITNHLYQICKVGDISKKLNISRPYLSTLFKISEGITIQEYIMKMRCEHAAEMLSYSDEPLSVIAEYLCFSSQSHFGVQFKKFYGMTPRQYRQKNKYIKTNI</sequence>
<evidence type="ECO:0000256" key="1">
    <source>
        <dbReference type="ARBA" id="ARBA00023015"/>
    </source>
</evidence>
<dbReference type="InterPro" id="IPR009057">
    <property type="entry name" value="Homeodomain-like_sf"/>
</dbReference>
<dbReference type="InterPro" id="IPR018060">
    <property type="entry name" value="HTH_AraC"/>
</dbReference>
<keyword evidence="1" id="KW-0805">Transcription regulation</keyword>
<comment type="caution">
    <text evidence="5">The sequence shown here is derived from an EMBL/GenBank/DDBJ whole genome shotgun (WGS) entry which is preliminary data.</text>
</comment>
<protein>
    <submittedName>
        <fullName evidence="5">AraC-like DNA-binding protein</fullName>
    </submittedName>
</protein>
<evidence type="ECO:0000256" key="2">
    <source>
        <dbReference type="ARBA" id="ARBA00023125"/>
    </source>
</evidence>
<dbReference type="RefSeq" id="WP_307121064.1">
    <property type="nucleotide sequence ID" value="NZ_JAUSTM010000003.1"/>
</dbReference>
<keyword evidence="3" id="KW-0804">Transcription</keyword>
<dbReference type="PROSITE" id="PS01124">
    <property type="entry name" value="HTH_ARAC_FAMILY_2"/>
    <property type="match status" value="1"/>
</dbReference>
<evidence type="ECO:0000313" key="5">
    <source>
        <dbReference type="EMBL" id="MDQ0221832.1"/>
    </source>
</evidence>
<dbReference type="Pfam" id="PF12833">
    <property type="entry name" value="HTH_18"/>
    <property type="match status" value="1"/>
</dbReference>
<keyword evidence="6" id="KW-1185">Reference proteome</keyword>
<proteinExistence type="predicted"/>
<feature type="domain" description="HTH araC/xylS-type" evidence="4">
    <location>
        <begin position="281"/>
        <end position="379"/>
    </location>
</feature>
<dbReference type="SMART" id="SM00342">
    <property type="entry name" value="HTH_ARAC"/>
    <property type="match status" value="1"/>
</dbReference>
<reference evidence="5 6" key="1">
    <citation type="submission" date="2023-07" db="EMBL/GenBank/DDBJ databases">
        <title>Genomic Encyclopedia of Type Strains, Phase IV (KMG-IV): sequencing the most valuable type-strain genomes for metagenomic binning, comparative biology and taxonomic classification.</title>
        <authorList>
            <person name="Goeker M."/>
        </authorList>
    </citation>
    <scope>NUCLEOTIDE SEQUENCE [LARGE SCALE GENOMIC DNA]</scope>
    <source>
        <strain evidence="5 6">DSM 105143</strain>
    </source>
</reference>
<organism evidence="5 6">
    <name type="scientific">Streptococcus moroccensis</name>
    <dbReference type="NCBI Taxonomy" id="1451356"/>
    <lineage>
        <taxon>Bacteria</taxon>
        <taxon>Bacillati</taxon>
        <taxon>Bacillota</taxon>
        <taxon>Bacilli</taxon>
        <taxon>Lactobacillales</taxon>
        <taxon>Streptococcaceae</taxon>
        <taxon>Streptococcus</taxon>
    </lineage>
</organism>
<dbReference type="EMBL" id="JAUSTM010000003">
    <property type="protein sequence ID" value="MDQ0221832.1"/>
    <property type="molecule type" value="Genomic_DNA"/>
</dbReference>
<gene>
    <name evidence="5" type="ORF">J2S23_000368</name>
</gene>
<dbReference type="PANTHER" id="PTHR43280:SF34">
    <property type="entry name" value="ARAC-FAMILY TRANSCRIPTIONAL REGULATOR"/>
    <property type="match status" value="1"/>
</dbReference>
<keyword evidence="2" id="KW-0238">DNA-binding</keyword>
<dbReference type="SUPFAM" id="SSF46689">
    <property type="entry name" value="Homeodomain-like"/>
    <property type="match status" value="2"/>
</dbReference>
<dbReference type="Proteomes" id="UP001223079">
    <property type="component" value="Unassembled WGS sequence"/>
</dbReference>